<dbReference type="CDD" id="cd09117">
    <property type="entry name" value="PLDc_Bfil_DEXD_like"/>
    <property type="match status" value="1"/>
</dbReference>
<evidence type="ECO:0000313" key="3">
    <source>
        <dbReference type="Proteomes" id="UP000249725"/>
    </source>
</evidence>
<dbReference type="EMBL" id="QFYR01000004">
    <property type="protein sequence ID" value="RAK51313.1"/>
    <property type="molecule type" value="Genomic_DNA"/>
</dbReference>
<evidence type="ECO:0000313" key="2">
    <source>
        <dbReference type="EMBL" id="RAK51313.1"/>
    </source>
</evidence>
<name>A0A328A9E6_9CAUL</name>
<dbReference type="Gene3D" id="3.30.870.10">
    <property type="entry name" value="Endonuclease Chain A"/>
    <property type="match status" value="1"/>
</dbReference>
<evidence type="ECO:0000259" key="1">
    <source>
        <dbReference type="Pfam" id="PF13091"/>
    </source>
</evidence>
<accession>A0A328A9E6</accession>
<comment type="caution">
    <text evidence="2">The sequence shown here is derived from an EMBL/GenBank/DDBJ whole genome shotgun (WGS) entry which is preliminary data.</text>
</comment>
<dbReference type="Proteomes" id="UP000249725">
    <property type="component" value="Unassembled WGS sequence"/>
</dbReference>
<organism evidence="2 3">
    <name type="scientific">Phenylobacterium deserti</name>
    <dbReference type="NCBI Taxonomy" id="1914756"/>
    <lineage>
        <taxon>Bacteria</taxon>
        <taxon>Pseudomonadati</taxon>
        <taxon>Pseudomonadota</taxon>
        <taxon>Alphaproteobacteria</taxon>
        <taxon>Caulobacterales</taxon>
        <taxon>Caulobacteraceae</taxon>
        <taxon>Phenylobacterium</taxon>
    </lineage>
</organism>
<dbReference type="InterPro" id="IPR025202">
    <property type="entry name" value="PLD-like_dom"/>
</dbReference>
<feature type="domain" description="Phospholipase D-like" evidence="1">
    <location>
        <begin position="82"/>
        <end position="126"/>
    </location>
</feature>
<gene>
    <name evidence="2" type="ORF">DJ018_15325</name>
</gene>
<dbReference type="Pfam" id="PF13091">
    <property type="entry name" value="PLDc_2"/>
    <property type="match status" value="1"/>
</dbReference>
<reference evidence="3" key="1">
    <citation type="submission" date="2018-05" db="EMBL/GenBank/DDBJ databases">
        <authorList>
            <person name="Li X."/>
        </authorList>
    </citation>
    <scope>NUCLEOTIDE SEQUENCE [LARGE SCALE GENOMIC DNA]</scope>
    <source>
        <strain evidence="3">YIM 73061</strain>
    </source>
</reference>
<dbReference type="SUPFAM" id="SSF56024">
    <property type="entry name" value="Phospholipase D/nuclease"/>
    <property type="match status" value="1"/>
</dbReference>
<keyword evidence="3" id="KW-1185">Reference proteome</keyword>
<protein>
    <submittedName>
        <fullName evidence="2">Phospholipase</fullName>
    </submittedName>
</protein>
<dbReference type="RefSeq" id="WP_111515848.1">
    <property type="nucleotide sequence ID" value="NZ_QFYR01000004.1"/>
</dbReference>
<dbReference type="AlphaFoldDB" id="A0A328A9E6"/>
<proteinExistence type="predicted"/>
<sequence>MQLVLGGVNGFYLRTIMENAGDKVERVDAAVAYATREDLLFDWCWNNEVPLRFWGRFDEGVPVAVPILKRFLERRAARYSCKLVRCFHPKVIWWRGHGAYIGSANLTPSAWYNNIEAGMFLTDEELEGSGQALELNRLFAKIDQESSPLTKELYELLERRSLELQRRRQAQKDADDAFVATDLVKKFTGSAFISSATAGSQARDEFLQEWISTLQTIRNIADVVSSDEFRPHWVAPDAPRGAQADQFLHAHYYKRTFDKRKAAYERYFEENKSSPDKALAEAAQWWKVLADVKDEENTLNLVAPMLRETFSEASLATMTEDAFADALWHVHASREYARRVKNAKVGLPDGPIYPMETKSDALARRIWRDSTSKGIPVTETLAFVLYGGAPEEVPHRMWDALNDSRRKVELLGVSSLGEIIGWALPDLYPPRNGRTSKSLRSLGYDVHVHV</sequence>